<dbReference type="Proteomes" id="UP000859505">
    <property type="component" value="Unassembled WGS sequence"/>
</dbReference>
<evidence type="ECO:0000313" key="2">
    <source>
        <dbReference type="EMBL" id="RCF52504.1"/>
    </source>
</evidence>
<evidence type="ECO:0000313" key="3">
    <source>
        <dbReference type="Proteomes" id="UP000253075"/>
    </source>
</evidence>
<reference evidence="2" key="4">
    <citation type="submission" date="2018-02" db="EMBL/GenBank/DDBJ databases">
        <authorList>
            <person name="Williamson C."/>
        </authorList>
    </citation>
    <scope>NUCLEOTIDE SEQUENCE</scope>
    <source>
        <strain evidence="2">AFG_SD03_1510_Ahy_093</strain>
    </source>
</reference>
<reference evidence="2 3" key="2">
    <citation type="journal article" date="2018" name="PLoS ONE">
        <title>Phenotypic characterization and whole genome analysis of extended-spectrum beta-lactamase-producing bacteria isolated from dogs in Germany.</title>
        <authorList>
            <person name="Boehmer T."/>
            <person name="Vogler A.J."/>
            <person name="Thomas A."/>
            <person name="Sauer S."/>
            <person name="Hergenroether M."/>
            <person name="Straubinger R.K."/>
            <person name="Birdsell D."/>
            <person name="Keim P."/>
            <person name="Sahl J.W."/>
            <person name="Williamson C.H."/>
            <person name="Riehm J.M."/>
        </authorList>
    </citation>
    <scope>NUCLEOTIDE SEQUENCE [LARGE SCALE GENOMIC DNA]</scope>
    <source>
        <strain evidence="2 3">AFG_SD03_1510_Ahy_093</strain>
    </source>
</reference>
<reference evidence="3" key="3">
    <citation type="submission" date="2018-02" db="EMBL/GenBank/DDBJ databases">
        <title>Phenotypic characterization and whole genome analysis of multidrug-resistant, extended-spectrum beta-lactamase-producing bacteria isolated from dogs in Germany.</title>
        <authorList>
            <person name="Williamson C."/>
        </authorList>
    </citation>
    <scope>NUCLEOTIDE SEQUENCE [LARGE SCALE GENOMIC DNA]</scope>
    <source>
        <strain evidence="3">AFG_SD03_1510_Ahy_093</strain>
    </source>
</reference>
<organism evidence="1 4">
    <name type="scientific">Aeromonas hydrophila</name>
    <dbReference type="NCBI Taxonomy" id="644"/>
    <lineage>
        <taxon>Bacteria</taxon>
        <taxon>Pseudomonadati</taxon>
        <taxon>Pseudomonadota</taxon>
        <taxon>Gammaproteobacteria</taxon>
        <taxon>Aeromonadales</taxon>
        <taxon>Aeromonadaceae</taxon>
        <taxon>Aeromonas</taxon>
    </lineage>
</organism>
<proteinExistence type="predicted"/>
<accession>A0A1V2F2K4</accession>
<comment type="caution">
    <text evidence="1">The sequence shown here is derived from an EMBL/GenBank/DDBJ whole genome shotgun (WGS) entry which is preliminary data.</text>
</comment>
<dbReference type="Proteomes" id="UP000253075">
    <property type="component" value="Unassembled WGS sequence"/>
</dbReference>
<reference evidence="1" key="1">
    <citation type="journal article" date="2018" name="Genome Biol.">
        <title>SKESA: strategic k-mer extension for scrupulous assemblies.</title>
        <authorList>
            <person name="Souvorov A."/>
            <person name="Agarwala R."/>
            <person name="Lipman D.J."/>
        </authorList>
    </citation>
    <scope>NUCLEOTIDE SEQUENCE</scope>
    <source>
        <strain evidence="1">OLC2673_Aeromonas</strain>
    </source>
</reference>
<evidence type="ECO:0000313" key="1">
    <source>
        <dbReference type="EMBL" id="HAT6344732.1"/>
    </source>
</evidence>
<dbReference type="Pfam" id="PF10722">
    <property type="entry name" value="YbjN"/>
    <property type="match status" value="1"/>
</dbReference>
<dbReference type="EMBL" id="DACTUL010000018">
    <property type="protein sequence ID" value="HAT6344732.1"/>
    <property type="molecule type" value="Genomic_DNA"/>
</dbReference>
<reference evidence="1" key="5">
    <citation type="submission" date="2020-01" db="EMBL/GenBank/DDBJ databases">
        <authorList>
            <consortium name="NCBI Pathogen Detection Project"/>
        </authorList>
    </citation>
    <scope>NUCLEOTIDE SEQUENCE</scope>
    <source>
        <strain evidence="1">OLC2673_Aeromonas</strain>
    </source>
</reference>
<name>A0A1V2F2K4_AERHY</name>
<evidence type="ECO:0000313" key="4">
    <source>
        <dbReference type="Proteomes" id="UP000859505"/>
    </source>
</evidence>
<dbReference type="InterPro" id="IPR019660">
    <property type="entry name" value="Put_sensory_transdc_reg_YbjN"/>
</dbReference>
<sequence>MEMMNIPSSEMIMRWLQQARIEHYVCDQCHGIHIVSLQSVEGIQESRIFVEEEGLLFSSELEVRPSALLPLVAELGRLNMQYPSLKVFLDIIDDNLPRLVVGHTVFTKAGLSVEQFLLFVESTIATTHEVVSECERLGFLNLPEIQVAPESVH</sequence>
<dbReference type="EMBL" id="PUTQ01000003">
    <property type="protein sequence ID" value="RCF52504.1"/>
    <property type="molecule type" value="Genomic_DNA"/>
</dbReference>
<protein>
    <submittedName>
        <fullName evidence="1">YbjN domain-containing protein</fullName>
    </submittedName>
</protein>
<gene>
    <name evidence="2" type="ORF">C6C11_03175</name>
    <name evidence="1" type="ORF">JAJ28_002466</name>
</gene>
<dbReference type="AlphaFoldDB" id="A0A1V2F2K4"/>